<evidence type="ECO:0000256" key="1">
    <source>
        <dbReference type="SAM" id="MobiDB-lite"/>
    </source>
</evidence>
<feature type="region of interest" description="Disordered" evidence="1">
    <location>
        <begin position="294"/>
        <end position="322"/>
    </location>
</feature>
<evidence type="ECO:0000313" key="3">
    <source>
        <dbReference type="Proteomes" id="UP000521943"/>
    </source>
</evidence>
<feature type="compositionally biased region" description="Polar residues" evidence="1">
    <location>
        <begin position="121"/>
        <end position="140"/>
    </location>
</feature>
<feature type="region of interest" description="Disordered" evidence="1">
    <location>
        <begin position="474"/>
        <end position="514"/>
    </location>
</feature>
<protein>
    <submittedName>
        <fullName evidence="2">Uncharacterized protein</fullName>
    </submittedName>
</protein>
<feature type="compositionally biased region" description="Polar residues" evidence="1">
    <location>
        <begin position="22"/>
        <end position="31"/>
    </location>
</feature>
<organism evidence="2 3">
    <name type="scientific">Ephemerocybe angulata</name>
    <dbReference type="NCBI Taxonomy" id="980116"/>
    <lineage>
        <taxon>Eukaryota</taxon>
        <taxon>Fungi</taxon>
        <taxon>Dikarya</taxon>
        <taxon>Basidiomycota</taxon>
        <taxon>Agaricomycotina</taxon>
        <taxon>Agaricomycetes</taxon>
        <taxon>Agaricomycetidae</taxon>
        <taxon>Agaricales</taxon>
        <taxon>Agaricineae</taxon>
        <taxon>Psathyrellaceae</taxon>
        <taxon>Ephemerocybe</taxon>
    </lineage>
</organism>
<dbReference type="OrthoDB" id="3055857at2759"/>
<feature type="compositionally biased region" description="Polar residues" evidence="1">
    <location>
        <begin position="443"/>
        <end position="456"/>
    </location>
</feature>
<feature type="compositionally biased region" description="Polar residues" evidence="1">
    <location>
        <begin position="623"/>
        <end position="633"/>
    </location>
</feature>
<feature type="region of interest" description="Disordered" evidence="1">
    <location>
        <begin position="623"/>
        <end position="747"/>
    </location>
</feature>
<name>A0A8H6HI05_9AGAR</name>
<feature type="compositionally biased region" description="Basic and acidic residues" evidence="1">
    <location>
        <begin position="430"/>
        <end position="440"/>
    </location>
</feature>
<proteinExistence type="predicted"/>
<dbReference type="AlphaFoldDB" id="A0A8H6HI05"/>
<gene>
    <name evidence="2" type="ORF">DFP72DRAFT_1175137</name>
</gene>
<dbReference type="EMBL" id="JACGCI010000084">
    <property type="protein sequence ID" value="KAF6747149.1"/>
    <property type="molecule type" value="Genomic_DNA"/>
</dbReference>
<feature type="region of interest" description="Disordered" evidence="1">
    <location>
        <begin position="561"/>
        <end position="581"/>
    </location>
</feature>
<sequence>MDDEIQTPYPTAMRQSQAFALKTTRPQQPSGPLSPVPTVMPSKPAIRRVYGSRRSLQGNVSSRSLKENSFHSKSGPKPEENALDLKTKLRTRRTTSFASLKDMKRENGLGDALRNSRKSLRTASQAPLASPFSSRPSSPGANDMMATEVGQSPGATKRSFHPTSHGYDAAIPASKRRSAVTLKPVPASRQNLLPSPIPFRASCSPGAETLFFGQADLHRRPSHPTLGLENPSVRDDDLNFALADVDFNRPPSQMSVYPVAKENLPPGEPSPRLVAGLARADSWTYNETFEADVAGASTPYNPKRLKEAPTSLPNPKKPNPTIARRASMDSLTSNMSLTSVVEPTAQEADDFSANRSPWITDSLISPPTLYRAQGIDGTSAATRNTKREEVDSAPALNSGLAVLSSDSDLGICPYNDTMMALDDHDGFLLDLKHSPKDGPTQKEVATNPRQPSSRARSGTILAPSPVIASTLVPSRTRSGTLTAAPRTRSGTITPNSASKPLFEPGIGRTRSGTITAPKPYIAKSTTLVPADTDPLTLAAAEAISDEVVDIVVHVDSQYDPTPAEDLDFSPAPNPDVDDDDDIDDACDILCSSGSLPPCAAVAPTPSPAPAKAARKIRLPILLSNAQSESTTQRATDDSASKKLRRPRSAPSSNGTGTGVPSGAAGNKPSKRLNLKSALGLTSRPSSAQGSVGKGILKKATEMPATSSDPLDLLSHFEEHDFDRAYAGPPAGSKKKIGRGGKGPSGAR</sequence>
<keyword evidence="3" id="KW-1185">Reference proteome</keyword>
<feature type="region of interest" description="Disordered" evidence="1">
    <location>
        <begin position="22"/>
        <end position="177"/>
    </location>
</feature>
<feature type="region of interest" description="Disordered" evidence="1">
    <location>
        <begin position="430"/>
        <end position="459"/>
    </location>
</feature>
<comment type="caution">
    <text evidence="2">The sequence shown here is derived from an EMBL/GenBank/DDBJ whole genome shotgun (WGS) entry which is preliminary data.</text>
</comment>
<feature type="compositionally biased region" description="Basic and acidic residues" evidence="1">
    <location>
        <begin position="64"/>
        <end position="87"/>
    </location>
</feature>
<feature type="compositionally biased region" description="Polar residues" evidence="1">
    <location>
        <begin position="54"/>
        <end position="63"/>
    </location>
</feature>
<feature type="compositionally biased region" description="Basic and acidic residues" evidence="1">
    <location>
        <begin position="714"/>
        <end position="723"/>
    </location>
</feature>
<feature type="compositionally biased region" description="Polar residues" evidence="1">
    <location>
        <begin position="488"/>
        <end position="498"/>
    </location>
</feature>
<reference evidence="2 3" key="1">
    <citation type="submission" date="2020-07" db="EMBL/GenBank/DDBJ databases">
        <title>Comparative genomics of pyrophilous fungi reveals a link between fire events and developmental genes.</title>
        <authorList>
            <consortium name="DOE Joint Genome Institute"/>
            <person name="Steindorff A.S."/>
            <person name="Carver A."/>
            <person name="Calhoun S."/>
            <person name="Stillman K."/>
            <person name="Liu H."/>
            <person name="Lipzen A."/>
            <person name="Pangilinan J."/>
            <person name="Labutti K."/>
            <person name="Bruns T.D."/>
            <person name="Grigoriev I.V."/>
        </authorList>
    </citation>
    <scope>NUCLEOTIDE SEQUENCE [LARGE SCALE GENOMIC DNA]</scope>
    <source>
        <strain evidence="2 3">CBS 144469</strain>
    </source>
</reference>
<evidence type="ECO:0000313" key="2">
    <source>
        <dbReference type="EMBL" id="KAF6747149.1"/>
    </source>
</evidence>
<accession>A0A8H6HI05</accession>
<dbReference type="Proteomes" id="UP000521943">
    <property type="component" value="Unassembled WGS sequence"/>
</dbReference>